<proteinExistence type="predicted"/>
<name>A0A9P6NF97_9BASI</name>
<sequence>MTVNGNVALFFIHRQKSRRKRHVKHGCWEEGRGPNGTEKVSKRYPDQLDRDAPSSIPGMLYTQRPSHLSVVTAINGSATLPGEGEVNKTDLKFRNRMRSRMASSRSLEALEIEPIFSPSQSHPWSASDMDFYQSHLDPRSVGSYNIEEDHRRRSIDQWVDVFQWFNNLTKADYRLKTHQSTIKKGRMSLPNELNRLEI</sequence>
<keyword evidence="3" id="KW-1185">Reference proteome</keyword>
<dbReference type="EMBL" id="MU167293">
    <property type="protein sequence ID" value="KAG0144522.1"/>
    <property type="molecule type" value="Genomic_DNA"/>
</dbReference>
<protein>
    <submittedName>
        <fullName evidence="2">Uncharacterized protein</fullName>
    </submittedName>
</protein>
<evidence type="ECO:0000313" key="2">
    <source>
        <dbReference type="EMBL" id="KAG0144522.1"/>
    </source>
</evidence>
<evidence type="ECO:0000256" key="1">
    <source>
        <dbReference type="SAM" id="MobiDB-lite"/>
    </source>
</evidence>
<comment type="caution">
    <text evidence="2">The sequence shown here is derived from an EMBL/GenBank/DDBJ whole genome shotgun (WGS) entry which is preliminary data.</text>
</comment>
<organism evidence="2 3">
    <name type="scientific">Cronartium quercuum f. sp. fusiforme G11</name>
    <dbReference type="NCBI Taxonomy" id="708437"/>
    <lineage>
        <taxon>Eukaryota</taxon>
        <taxon>Fungi</taxon>
        <taxon>Dikarya</taxon>
        <taxon>Basidiomycota</taxon>
        <taxon>Pucciniomycotina</taxon>
        <taxon>Pucciniomycetes</taxon>
        <taxon>Pucciniales</taxon>
        <taxon>Coleosporiaceae</taxon>
        <taxon>Cronartium</taxon>
    </lineage>
</organism>
<gene>
    <name evidence="2" type="ORF">CROQUDRAFT_94896</name>
</gene>
<feature type="region of interest" description="Disordered" evidence="1">
    <location>
        <begin position="23"/>
        <end position="42"/>
    </location>
</feature>
<evidence type="ECO:0000313" key="3">
    <source>
        <dbReference type="Proteomes" id="UP000886653"/>
    </source>
</evidence>
<dbReference type="AlphaFoldDB" id="A0A9P6NF97"/>
<reference evidence="2" key="1">
    <citation type="submission" date="2013-11" db="EMBL/GenBank/DDBJ databases">
        <title>Genome sequence of the fusiform rust pathogen reveals effectors for host alternation and coevolution with pine.</title>
        <authorList>
            <consortium name="DOE Joint Genome Institute"/>
            <person name="Smith K."/>
            <person name="Pendleton A."/>
            <person name="Kubisiak T."/>
            <person name="Anderson C."/>
            <person name="Salamov A."/>
            <person name="Aerts A."/>
            <person name="Riley R."/>
            <person name="Clum A."/>
            <person name="Lindquist E."/>
            <person name="Ence D."/>
            <person name="Campbell M."/>
            <person name="Kronenberg Z."/>
            <person name="Feau N."/>
            <person name="Dhillon B."/>
            <person name="Hamelin R."/>
            <person name="Burleigh J."/>
            <person name="Smith J."/>
            <person name="Yandell M."/>
            <person name="Nelson C."/>
            <person name="Grigoriev I."/>
            <person name="Davis J."/>
        </authorList>
    </citation>
    <scope>NUCLEOTIDE SEQUENCE</scope>
    <source>
        <strain evidence="2">G11</strain>
    </source>
</reference>
<dbReference type="Proteomes" id="UP000886653">
    <property type="component" value="Unassembled WGS sequence"/>
</dbReference>
<accession>A0A9P6NF97</accession>